<dbReference type="InterPro" id="IPR010730">
    <property type="entry name" value="HET"/>
</dbReference>
<dbReference type="EMBL" id="JAKLMC020000056">
    <property type="protein sequence ID" value="KAK5947994.1"/>
    <property type="molecule type" value="Genomic_DNA"/>
</dbReference>
<keyword evidence="3" id="KW-1185">Reference proteome</keyword>
<evidence type="ECO:0000313" key="3">
    <source>
        <dbReference type="Proteomes" id="UP001316803"/>
    </source>
</evidence>
<evidence type="ECO:0000259" key="1">
    <source>
        <dbReference type="Pfam" id="PF06985"/>
    </source>
</evidence>
<proteinExistence type="predicted"/>
<dbReference type="PANTHER" id="PTHR24148">
    <property type="entry name" value="ANKYRIN REPEAT DOMAIN-CONTAINING PROTEIN 39 HOMOLOG-RELATED"/>
    <property type="match status" value="1"/>
</dbReference>
<sequence length="549" mass="63303">MGEIYGQAAQVVIWLGDETLASTQSLQYLNAIWRIFSLLPETDRALINAGQHPQHFMDAVEEMRSKFQEENRRLYNREGTADSNMLSDIFKRKWFSRLWTLQELVMAREAVFICGKSEIVWGHLLLALTYLVVVEQKKTSTFMNESRLFPRIVVYRNLRQRLHEHLRWTFQRAITSGSQSDTLGSILVAARHLKSSNPRDALYGLFSYLKARGLQDMPVIDYTKSVRQVYAEFTKSVMHQDQSLDLLTHVEGIHAQQDLPSWCPDWSSHGHGQFLYLEHFAASKKSQVQMSFDEDCLCVTGIVIGQIKHRASFRLPSEEILLEDEPQMNTPEFFLPNIIQRVRTWQEWTRMAVNRSSDGSIVPETMTNFCNVILRDGVIGRLPQHRLSTEVLSQLKEWLALLMIYEWEDDLALKRRMIFDDTVDFALSRPATSIYYSTAAEKEAISQVKEWRILMALVYGGTGTIQKWIFEFTRGRTIFFTEEGCLGSGMDAVEAGDQIMLIRGLNIPMIVRLSEHGFMRFVGPAYMVGCMQGELWPADENVLSEYIFS</sequence>
<accession>A0AAN8E7L7</accession>
<name>A0AAN8E7L7_9EURO</name>
<dbReference type="PANTHER" id="PTHR24148:SF64">
    <property type="entry name" value="HETEROKARYON INCOMPATIBILITY DOMAIN-CONTAINING PROTEIN"/>
    <property type="match status" value="1"/>
</dbReference>
<comment type="caution">
    <text evidence="2">The sequence shown here is derived from an EMBL/GenBank/DDBJ whole genome shotgun (WGS) entry which is preliminary data.</text>
</comment>
<protein>
    <recommendedName>
        <fullName evidence="1">Heterokaryon incompatibility domain-containing protein</fullName>
    </recommendedName>
</protein>
<dbReference type="Pfam" id="PF06985">
    <property type="entry name" value="HET"/>
    <property type="match status" value="1"/>
</dbReference>
<dbReference type="InterPro" id="IPR052895">
    <property type="entry name" value="HetReg/Transcr_Mod"/>
</dbReference>
<dbReference type="AlphaFoldDB" id="A0AAN8E7L7"/>
<dbReference type="Proteomes" id="UP001316803">
    <property type="component" value="Unassembled WGS sequence"/>
</dbReference>
<feature type="domain" description="Heterokaryon incompatibility" evidence="1">
    <location>
        <begin position="1"/>
        <end position="103"/>
    </location>
</feature>
<reference evidence="2 3" key="1">
    <citation type="submission" date="2022-12" db="EMBL/GenBank/DDBJ databases">
        <title>Genomic features and morphological characterization of a novel Knufia sp. strain isolated from spacecraft assembly facility.</title>
        <authorList>
            <person name="Teixeira M."/>
            <person name="Chander A.M."/>
            <person name="Stajich J.E."/>
            <person name="Venkateswaran K."/>
        </authorList>
    </citation>
    <scope>NUCLEOTIDE SEQUENCE [LARGE SCALE GENOMIC DNA]</scope>
    <source>
        <strain evidence="2 3">FJI-L2-BK-P2</strain>
    </source>
</reference>
<evidence type="ECO:0000313" key="2">
    <source>
        <dbReference type="EMBL" id="KAK5947994.1"/>
    </source>
</evidence>
<organism evidence="2 3">
    <name type="scientific">Knufia fluminis</name>
    <dbReference type="NCBI Taxonomy" id="191047"/>
    <lineage>
        <taxon>Eukaryota</taxon>
        <taxon>Fungi</taxon>
        <taxon>Dikarya</taxon>
        <taxon>Ascomycota</taxon>
        <taxon>Pezizomycotina</taxon>
        <taxon>Eurotiomycetes</taxon>
        <taxon>Chaetothyriomycetidae</taxon>
        <taxon>Chaetothyriales</taxon>
        <taxon>Trichomeriaceae</taxon>
        <taxon>Knufia</taxon>
    </lineage>
</organism>
<dbReference type="Pfam" id="PF26639">
    <property type="entry name" value="Het-6_barrel"/>
    <property type="match status" value="1"/>
</dbReference>
<gene>
    <name evidence="2" type="ORF">OHC33_010978</name>
</gene>